<dbReference type="OrthoDB" id="5526512at2"/>
<protein>
    <submittedName>
        <fullName evidence="3">Uncharacterized protein</fullName>
    </submittedName>
</protein>
<dbReference type="STRING" id="54.SAMN02745121_05749"/>
<dbReference type="Proteomes" id="UP000199400">
    <property type="component" value="Unassembled WGS sequence"/>
</dbReference>
<proteinExistence type="predicted"/>
<name>A0A1I2DSP5_9BACT</name>
<organism evidence="3 4">
    <name type="scientific">Nannocystis exedens</name>
    <dbReference type="NCBI Taxonomy" id="54"/>
    <lineage>
        <taxon>Bacteria</taxon>
        <taxon>Pseudomonadati</taxon>
        <taxon>Myxococcota</taxon>
        <taxon>Polyangia</taxon>
        <taxon>Nannocystales</taxon>
        <taxon>Nannocystaceae</taxon>
        <taxon>Nannocystis</taxon>
    </lineage>
</organism>
<feature type="signal peptide" evidence="2">
    <location>
        <begin position="1"/>
        <end position="26"/>
    </location>
</feature>
<reference evidence="4" key="1">
    <citation type="submission" date="2016-10" db="EMBL/GenBank/DDBJ databases">
        <authorList>
            <person name="Varghese N."/>
            <person name="Submissions S."/>
        </authorList>
    </citation>
    <scope>NUCLEOTIDE SEQUENCE [LARGE SCALE GENOMIC DNA]</scope>
    <source>
        <strain evidence="4">ATCC 25963</strain>
    </source>
</reference>
<sequence>MPIAHPTVRARVAARALALAVGLVGACSSEQVEPPGDDTDDPATSATPTGNATATEPGTTTPDDPTGTSTTQGATTDDPPDPTTGTTGDPAECETPEGCWSCTPTTHKQHLNACTDATCEPFPNTKDRLPLLEEDGTLPPLP</sequence>
<evidence type="ECO:0000256" key="2">
    <source>
        <dbReference type="SAM" id="SignalP"/>
    </source>
</evidence>
<feature type="region of interest" description="Disordered" evidence="1">
    <location>
        <begin position="120"/>
        <end position="142"/>
    </location>
</feature>
<keyword evidence="2" id="KW-0732">Signal</keyword>
<feature type="compositionally biased region" description="Low complexity" evidence="1">
    <location>
        <begin position="42"/>
        <end position="90"/>
    </location>
</feature>
<gene>
    <name evidence="3" type="ORF">SAMN02745121_05749</name>
</gene>
<dbReference type="RefSeq" id="WP_096327194.1">
    <property type="nucleotide sequence ID" value="NZ_FOMX01000020.1"/>
</dbReference>
<dbReference type="AlphaFoldDB" id="A0A1I2DSP5"/>
<dbReference type="EMBL" id="FOMX01000020">
    <property type="protein sequence ID" value="SFE83704.1"/>
    <property type="molecule type" value="Genomic_DNA"/>
</dbReference>
<feature type="region of interest" description="Disordered" evidence="1">
    <location>
        <begin position="29"/>
        <end position="99"/>
    </location>
</feature>
<evidence type="ECO:0000313" key="4">
    <source>
        <dbReference type="Proteomes" id="UP000199400"/>
    </source>
</evidence>
<evidence type="ECO:0000313" key="3">
    <source>
        <dbReference type="EMBL" id="SFE83704.1"/>
    </source>
</evidence>
<accession>A0A1I2DSP5</accession>
<evidence type="ECO:0000256" key="1">
    <source>
        <dbReference type="SAM" id="MobiDB-lite"/>
    </source>
</evidence>
<feature type="chain" id="PRO_5011773066" evidence="2">
    <location>
        <begin position="27"/>
        <end position="142"/>
    </location>
</feature>
<keyword evidence="4" id="KW-1185">Reference proteome</keyword>